<accession>A0A1Y3QZN8</accession>
<evidence type="ECO:0000313" key="1">
    <source>
        <dbReference type="EMBL" id="OUN03847.1"/>
    </source>
</evidence>
<gene>
    <name evidence="1" type="ORF">B5G41_05120</name>
</gene>
<evidence type="ECO:0000313" key="2">
    <source>
        <dbReference type="Proteomes" id="UP000195772"/>
    </source>
</evidence>
<dbReference type="Proteomes" id="UP000195772">
    <property type="component" value="Unassembled WGS sequence"/>
</dbReference>
<organism evidence="1 2">
    <name type="scientific">Alistipes onderdonkii</name>
    <dbReference type="NCBI Taxonomy" id="328813"/>
    <lineage>
        <taxon>Bacteria</taxon>
        <taxon>Pseudomonadati</taxon>
        <taxon>Bacteroidota</taxon>
        <taxon>Bacteroidia</taxon>
        <taxon>Bacteroidales</taxon>
        <taxon>Rikenellaceae</taxon>
        <taxon>Alistipes</taxon>
    </lineage>
</organism>
<proteinExistence type="predicted"/>
<dbReference type="RefSeq" id="WP_018695921.1">
    <property type="nucleotide sequence ID" value="NZ_AP025562.1"/>
</dbReference>
<reference evidence="2" key="1">
    <citation type="submission" date="2017-04" db="EMBL/GenBank/DDBJ databases">
        <title>Function of individual gut microbiota members based on whole genome sequencing of pure cultures obtained from chicken caecum.</title>
        <authorList>
            <person name="Medvecky M."/>
            <person name="Cejkova D."/>
            <person name="Polansky O."/>
            <person name="Karasova D."/>
            <person name="Kubasova T."/>
            <person name="Cizek A."/>
            <person name="Rychlik I."/>
        </authorList>
    </citation>
    <scope>NUCLEOTIDE SEQUENCE [LARGE SCALE GENOMIC DNA]</scope>
    <source>
        <strain evidence="2">An90</strain>
    </source>
</reference>
<dbReference type="EMBL" id="NFHB01000003">
    <property type="protein sequence ID" value="OUN03847.1"/>
    <property type="molecule type" value="Genomic_DNA"/>
</dbReference>
<sequence length="163" mass="18773">MFSARILWAVKILLVLHKASEAGTPLMKGRELQAACVGPDADTYIYRRTLRELAAKTDYLICVFQSGRTFYQWNPNHRPTLHDLICRLDGGMHEVSHTFWTYENTRTMQPLQKVCKEYDNLIQTYLSEIYIEELESPALFRQSRFRLPQATPQVTGDTGTGSL</sequence>
<name>A0A1Y3QZN8_9BACT</name>
<protein>
    <submittedName>
        <fullName evidence="1">Uncharacterized protein</fullName>
    </submittedName>
</protein>
<dbReference type="AlphaFoldDB" id="A0A1Y3QZN8"/>
<comment type="caution">
    <text evidence="1">The sequence shown here is derived from an EMBL/GenBank/DDBJ whole genome shotgun (WGS) entry which is preliminary data.</text>
</comment>